<organism evidence="3 4">
    <name type="scientific">Cupriavidus basilensis</name>
    <dbReference type="NCBI Taxonomy" id="68895"/>
    <lineage>
        <taxon>Bacteria</taxon>
        <taxon>Pseudomonadati</taxon>
        <taxon>Pseudomonadota</taxon>
        <taxon>Betaproteobacteria</taxon>
        <taxon>Burkholderiales</taxon>
        <taxon>Burkholderiaceae</taxon>
        <taxon>Cupriavidus</taxon>
    </lineage>
</organism>
<sequence length="1395" mass="142543">QRLGENAATLSGDFAALNTILTTEGFSDSRAFALKQGNLVIGDELKAHHVAVSVDGGSLTVSGTVDASGGSAGSIRLAARAGLTVNGRLDAHGAVLRTDSDGVAIAAANTPEVELSVTEGRLTLAPGAVINLRSADATARGTLTLNAPRLGTTVASATGAGAPANATGGDIAIDAGGALDIRGAKRIVLNGFADYANAPYQGGSADTQVVTQAFLDLIDQDSQAFVNGALANAGLQTRLAGLTAHGGAFHLRPGVAIVSATPDGNLTVSGDLDLAGYRYGPRADRDTASSSYGAGEPMAFDLRAGGNLTVNGSISDGHGPGLPAVPVSYTGVISEGTDPATIPSLYFDTWANTYNNSSPIYLMTDWTVPDTSFYQAWGWLFGLTPGDTFPAGTMFARDGFLFEPGNTLPGFATGKQGGTQAVPATAPTIPQLAPGSLSASIRLAAGADLAAANARALQARSALGGAGNILLSDYHSYGVADWSGVKQVPIASSIRTGTGDLDLLAGGNLSQGSIYNISTRGWGDAAPASLFVDVQGTLTGWSYGGSSNSPDNWVNRGTPSYDDGFTGFGALGGGNVTLRVGGDAGNLAPRKDLYPLYQNTALVVGAAGGGDVRLSIGGRLNPNTVSGPGYPDDADNGVFTNLRGDLRIDAGAIGSVPLRYGTKELNDPRAPDPTRAAGFGGPGQPFGGVIVVPGDGGISLRTRADLVLGGVGKAKASGAWRSDTALALFSAGGNLVPYNALDTTSMKTVPEDRVVSGYGLPARFSATAANGSIYYSGTQNESVALWLAPSPQGHLELLARDSIYAAAGYNAGISYMPARFIVSGADADPALFPDPARLHEGDANPIRIHAVDGDLVNVALGQILAYQPVYQGPITNVYFAAKAANIRAGRDIVNFGRLGRSSNSTTVEPSLILNTNDTDVSIIQAGRDMYFTNVQIAGPGTLEVSAGRNLYQGDKGNITSIGPLASGDERPGASIVTLAGVGANGPDYEALKHYLDPSNLLPAGTPLDGSGKVAQTYQAELAGWLKDRYGFVGTPAEALAYFNALAPEQQNIFLRRVYFAELKAGGREYNDPASRRYGSYLRGRNAIAALFPEKDGQGNEIVRSGDITMLGGSGVRTLFGGGIQMLTPGGKQVIGVEGQVPPASSGLVTQGSGDIQLYSQGSILLGLSRIMTTFGGGILGWSAAGDINAGRGAKTTVVYTPPKRVYDAWGNVKLSSQVPATGAGIATLNPIPEVAPGDIDLIAPLGTIDAGEAGIRVSGNVNLAALQVVNAANVQVQGKSTGLPVVAGVNVGALTNASAAASQAATAAQEAISRDRAAQRQSLPSIFSVRVLGFGNEPVDGGETTPSPSSPGLHSKGRPYDAESLVQLVGVGKELDAKYVARMSAEQRRQLLQAQ</sequence>
<dbReference type="Pfam" id="PF12545">
    <property type="entry name" value="DUF3739"/>
    <property type="match status" value="1"/>
</dbReference>
<dbReference type="InterPro" id="IPR021026">
    <property type="entry name" value="Filamn_hemagglutn_DUF3739"/>
</dbReference>
<keyword evidence="4" id="KW-1185">Reference proteome</keyword>
<feature type="domain" description="DUF3739" evidence="2">
    <location>
        <begin position="1175"/>
        <end position="1285"/>
    </location>
</feature>
<feature type="region of interest" description="Disordered" evidence="1">
    <location>
        <begin position="1337"/>
        <end position="1359"/>
    </location>
</feature>
<evidence type="ECO:0000256" key="1">
    <source>
        <dbReference type="SAM" id="MobiDB-lite"/>
    </source>
</evidence>
<dbReference type="Proteomes" id="UP001216674">
    <property type="component" value="Unassembled WGS sequence"/>
</dbReference>
<evidence type="ECO:0000259" key="2">
    <source>
        <dbReference type="Pfam" id="PF12545"/>
    </source>
</evidence>
<proteinExistence type="predicted"/>
<protein>
    <submittedName>
        <fullName evidence="3">Filamentous hemagglutinin family protein</fullName>
    </submittedName>
</protein>
<evidence type="ECO:0000313" key="3">
    <source>
        <dbReference type="EMBL" id="MDF3834943.1"/>
    </source>
</evidence>
<dbReference type="EMBL" id="JARJLM010000315">
    <property type="protein sequence ID" value="MDF3834943.1"/>
    <property type="molecule type" value="Genomic_DNA"/>
</dbReference>
<reference evidence="3 4" key="1">
    <citation type="submission" date="2023-03" db="EMBL/GenBank/DDBJ databases">
        <title>Draft assemblies of triclosan tolerant bacteria isolated from returned activated sludge.</title>
        <authorList>
            <person name="Van Hamelsveld S."/>
        </authorList>
    </citation>
    <scope>NUCLEOTIDE SEQUENCE [LARGE SCALE GENOMIC DNA]</scope>
    <source>
        <strain evidence="3 4">GW210010_S58</strain>
    </source>
</reference>
<accession>A0ABT6ARC4</accession>
<comment type="caution">
    <text evidence="3">The sequence shown here is derived from an EMBL/GenBank/DDBJ whole genome shotgun (WGS) entry which is preliminary data.</text>
</comment>
<feature type="non-terminal residue" evidence="3">
    <location>
        <position position="1"/>
    </location>
</feature>
<dbReference type="RefSeq" id="WP_276265869.1">
    <property type="nucleotide sequence ID" value="NZ_JARJLM010000315.1"/>
</dbReference>
<evidence type="ECO:0000313" key="4">
    <source>
        <dbReference type="Proteomes" id="UP001216674"/>
    </source>
</evidence>
<gene>
    <name evidence="3" type="ORF">P3W85_18545</name>
</gene>
<name>A0ABT6ARC4_9BURK</name>